<feature type="compositionally biased region" description="Acidic residues" evidence="7">
    <location>
        <begin position="295"/>
        <end position="306"/>
    </location>
</feature>
<evidence type="ECO:0000313" key="12">
    <source>
        <dbReference type="Proteomes" id="UP000054845"/>
    </source>
</evidence>
<dbReference type="OrthoDB" id="2196187at2759"/>
<dbReference type="PANTHER" id="PTHR12730:SF0">
    <property type="entry name" value="PROTEIN SDA1 HOMOLOG"/>
    <property type="match status" value="1"/>
</dbReference>
<evidence type="ECO:0000256" key="5">
    <source>
        <dbReference type="ARBA" id="ARBA00023242"/>
    </source>
</evidence>
<dbReference type="GO" id="GO:0000055">
    <property type="term" value="P:ribosomal large subunit export from nucleus"/>
    <property type="evidence" value="ECO:0007669"/>
    <property type="project" value="UniProtKB-UniRule"/>
</dbReference>
<feature type="domain" description="SDA1 C-terminal" evidence="10">
    <location>
        <begin position="813"/>
        <end position="860"/>
    </location>
</feature>
<organism evidence="11 12">
    <name type="scientific">Ceraceosorus bombacis</name>
    <dbReference type="NCBI Taxonomy" id="401625"/>
    <lineage>
        <taxon>Eukaryota</taxon>
        <taxon>Fungi</taxon>
        <taxon>Dikarya</taxon>
        <taxon>Basidiomycota</taxon>
        <taxon>Ustilaginomycotina</taxon>
        <taxon>Exobasidiomycetes</taxon>
        <taxon>Ceraceosorales</taxon>
        <taxon>Ceraceosoraceae</taxon>
        <taxon>Ceraceosorus</taxon>
    </lineage>
</organism>
<dbReference type="GO" id="GO:0005730">
    <property type="term" value="C:nucleolus"/>
    <property type="evidence" value="ECO:0007669"/>
    <property type="project" value="UniProtKB-SubCell"/>
</dbReference>
<name>A0A0P1BG43_9BASI</name>
<dbReference type="InterPro" id="IPR048292">
    <property type="entry name" value="SDA1_C"/>
</dbReference>
<feature type="domain" description="SDA1 middle" evidence="8">
    <location>
        <begin position="607"/>
        <end position="795"/>
    </location>
</feature>
<dbReference type="InterPro" id="IPR016024">
    <property type="entry name" value="ARM-type_fold"/>
</dbReference>
<dbReference type="Pfam" id="PF08158">
    <property type="entry name" value="SDA1_HEAT"/>
    <property type="match status" value="1"/>
</dbReference>
<dbReference type="SUPFAM" id="SSF48371">
    <property type="entry name" value="ARM repeat"/>
    <property type="match status" value="1"/>
</dbReference>
<comment type="function">
    <text evidence="6">Required for 60S pre-ribosomal subunits export to the cytoplasm.</text>
</comment>
<evidence type="ECO:0000256" key="2">
    <source>
        <dbReference type="ARBA" id="ARBA00022448"/>
    </source>
</evidence>
<evidence type="ECO:0000256" key="1">
    <source>
        <dbReference type="ARBA" id="ARBA00005783"/>
    </source>
</evidence>
<dbReference type="GO" id="GO:0015031">
    <property type="term" value="P:protein transport"/>
    <property type="evidence" value="ECO:0007669"/>
    <property type="project" value="UniProtKB-KW"/>
</dbReference>
<feature type="compositionally biased region" description="Basic and acidic residues" evidence="7">
    <location>
        <begin position="628"/>
        <end position="670"/>
    </location>
</feature>
<dbReference type="PANTHER" id="PTHR12730">
    <property type="entry name" value="HSDA/SDA1-RELATED"/>
    <property type="match status" value="1"/>
</dbReference>
<keyword evidence="3 6" id="KW-0690">Ribosome biogenesis</keyword>
<dbReference type="EMBL" id="CCYA01000243">
    <property type="protein sequence ID" value="CEH14411.1"/>
    <property type="molecule type" value="Genomic_DNA"/>
</dbReference>
<feature type="compositionally biased region" description="Acidic residues" evidence="7">
    <location>
        <begin position="672"/>
        <end position="684"/>
    </location>
</feature>
<evidence type="ECO:0000313" key="11">
    <source>
        <dbReference type="EMBL" id="CEH14411.1"/>
    </source>
</evidence>
<comment type="subcellular location">
    <subcellularLocation>
        <location evidence="6">Nucleus</location>
        <location evidence="6">Nucleolus</location>
    </subcellularLocation>
</comment>
<dbReference type="InterPro" id="IPR027312">
    <property type="entry name" value="Sda1"/>
</dbReference>
<dbReference type="InterPro" id="IPR012977">
    <property type="entry name" value="SDA1_N"/>
</dbReference>
<keyword evidence="12" id="KW-1185">Reference proteome</keyword>
<evidence type="ECO:0000256" key="4">
    <source>
        <dbReference type="ARBA" id="ARBA00022927"/>
    </source>
</evidence>
<protein>
    <recommendedName>
        <fullName evidence="6">Protein SDA1</fullName>
    </recommendedName>
</protein>
<evidence type="ECO:0000259" key="8">
    <source>
        <dbReference type="Pfam" id="PF05285"/>
    </source>
</evidence>
<dbReference type="AlphaFoldDB" id="A0A0P1BG43"/>
<keyword evidence="5 6" id="KW-0539">Nucleus</keyword>
<dbReference type="GO" id="GO:0042273">
    <property type="term" value="P:ribosomal large subunit biogenesis"/>
    <property type="evidence" value="ECO:0007669"/>
    <property type="project" value="UniProtKB-UniRule"/>
</dbReference>
<feature type="compositionally biased region" description="Polar residues" evidence="7">
    <location>
        <begin position="750"/>
        <end position="769"/>
    </location>
</feature>
<feature type="compositionally biased region" description="Basic residues" evidence="7">
    <location>
        <begin position="314"/>
        <end position="323"/>
    </location>
</feature>
<feature type="region of interest" description="Disordered" evidence="7">
    <location>
        <begin position="749"/>
        <end position="865"/>
    </location>
</feature>
<dbReference type="Pfam" id="PF21638">
    <property type="entry name" value="SDA1_C"/>
    <property type="match status" value="1"/>
</dbReference>
<dbReference type="Proteomes" id="UP000054845">
    <property type="component" value="Unassembled WGS sequence"/>
</dbReference>
<dbReference type="Pfam" id="PF05285">
    <property type="entry name" value="SDA1_dom"/>
    <property type="match status" value="1"/>
</dbReference>
<evidence type="ECO:0000259" key="10">
    <source>
        <dbReference type="Pfam" id="PF21638"/>
    </source>
</evidence>
<feature type="region of interest" description="Disordered" evidence="7">
    <location>
        <begin position="293"/>
        <end position="356"/>
    </location>
</feature>
<feature type="compositionally biased region" description="Basic and acidic residues" evidence="7">
    <location>
        <begin position="343"/>
        <end position="356"/>
    </location>
</feature>
<dbReference type="InterPro" id="IPR007949">
    <property type="entry name" value="SDA1_MD"/>
</dbReference>
<feature type="compositionally biased region" description="Basic and acidic residues" evidence="7">
    <location>
        <begin position="783"/>
        <end position="803"/>
    </location>
</feature>
<proteinExistence type="inferred from homology"/>
<evidence type="ECO:0000259" key="9">
    <source>
        <dbReference type="Pfam" id="PF08158"/>
    </source>
</evidence>
<evidence type="ECO:0000256" key="6">
    <source>
        <dbReference type="RuleBase" id="RU365057"/>
    </source>
</evidence>
<keyword evidence="4 6" id="KW-0653">Protein transport</keyword>
<feature type="domain" description="SDA1 N-terminal" evidence="9">
    <location>
        <begin position="107"/>
        <end position="502"/>
    </location>
</feature>
<feature type="compositionally biased region" description="Basic residues" evidence="7">
    <location>
        <begin position="838"/>
        <end position="852"/>
    </location>
</feature>
<accession>A0A0P1BG43</accession>
<keyword evidence="2 6" id="KW-0813">Transport</keyword>
<feature type="compositionally biased region" description="Low complexity" evidence="7">
    <location>
        <begin position="685"/>
        <end position="697"/>
    </location>
</feature>
<sequence>MVRKAMQPSSRSPHAVPDWSEAHSTAGVVALAHSSKARGLLNVANLPALQNLVKRSPTAYADEFGAQWNHYQSMRMLYAANLGEGGAMSGAKIGKEQEDTFCALIGFITQLAPSFPEVTRNFPSDLSELLLNHHSKLGADVRHSAVRALVLLRNRDVITSEHLLRTLFPLLSQTTSATFRSLLQTTILADIKAQNKKAINHRHNRVVQGLLFSVIERGIPARDAPSEVWRKGAEVKGRSEALWATRLAADLWRKGIWTDAKTVSLLALACFHPHPKVQSSAVRFFLGDLHSAEDGGSDEESDDEPNVPDVSKMQHARKVNKKTRSGDKKVRAAAALARRRRKEHQDGRDEKAEGDGRANLAAVHMLNDPQGFGEKLFESLSRGDKRINIELKVRMMQLLARVMGAHRLSVLPFYSYIVKYLNPHQLYITLILVSLAQSVHLQTPSDALTPVLRKLADGFVHPGVGPEVVAAGINAIRETCRRQPEAIESDLLQDLIGYKKSKDKGVSAASRGLLLYYREVNPALLPRSERGKSGALSLASGKQARMFGEEDATTRGIPGIELLEQHFAEQEAAAVPLTEAELEEADKKAWEGWQAESDSDSDDSGGWIAVSSDEDGEGAFNLSGSEDEGNKTKGGAAEESKSIKERLAERREKTRAARRKLADKSEHSGTDSDAEEGDDRDDVEVAPSESAAEQAEQFSKLATTRILTPADFAKLAELRLKAAEEAAASGKKGSAAAKREIAELKAASKRTATQASSAGSAVDTTNTMLSEMDILGPRKKRKADYEERMASIAEGREGREKFGSKKGKKTKHSSTTNEQKAKKGKNFNMIAKSFSVRNKAKTSLREKSKKLKQHVETQRKRKGMK</sequence>
<dbReference type="STRING" id="401625.A0A0P1BG43"/>
<feature type="region of interest" description="Disordered" evidence="7">
    <location>
        <begin position="583"/>
        <end position="703"/>
    </location>
</feature>
<evidence type="ECO:0000256" key="7">
    <source>
        <dbReference type="SAM" id="MobiDB-lite"/>
    </source>
</evidence>
<comment type="similarity">
    <text evidence="1 6">Belongs to the SDA1 family.</text>
</comment>
<evidence type="ECO:0000256" key="3">
    <source>
        <dbReference type="ARBA" id="ARBA00022517"/>
    </source>
</evidence>
<reference evidence="11 12" key="1">
    <citation type="submission" date="2014-09" db="EMBL/GenBank/DDBJ databases">
        <authorList>
            <person name="Magalhaes I.L.F."/>
            <person name="Oliveira U."/>
            <person name="Santos F.R."/>
            <person name="Vidigal T.H.D.A."/>
            <person name="Brescovit A.D."/>
            <person name="Santos A.J."/>
        </authorList>
    </citation>
    <scope>NUCLEOTIDE SEQUENCE [LARGE SCALE GENOMIC DNA]</scope>
</reference>